<dbReference type="Pfam" id="PF13495">
    <property type="entry name" value="Phage_int_SAM_4"/>
    <property type="match status" value="1"/>
</dbReference>
<dbReference type="Proteomes" id="UP000220102">
    <property type="component" value="Unassembled WGS sequence"/>
</dbReference>
<evidence type="ECO:0000313" key="9">
    <source>
        <dbReference type="Proteomes" id="UP000220102"/>
    </source>
</evidence>
<dbReference type="InterPro" id="IPR044068">
    <property type="entry name" value="CB"/>
</dbReference>
<evidence type="ECO:0000259" key="6">
    <source>
        <dbReference type="PROSITE" id="PS51898"/>
    </source>
</evidence>
<accession>A0A2A8D177</accession>
<dbReference type="PROSITE" id="PS51898">
    <property type="entry name" value="TYR_RECOMBINASE"/>
    <property type="match status" value="1"/>
</dbReference>
<dbReference type="EMBL" id="PDEQ01000002">
    <property type="protein sequence ID" value="PEN14644.1"/>
    <property type="molecule type" value="Genomic_DNA"/>
</dbReference>
<dbReference type="PANTHER" id="PTHR30349:SF64">
    <property type="entry name" value="PROPHAGE INTEGRASE INTD-RELATED"/>
    <property type="match status" value="1"/>
</dbReference>
<dbReference type="InterPro" id="IPR011010">
    <property type="entry name" value="DNA_brk_join_enz"/>
</dbReference>
<dbReference type="Gene3D" id="1.10.150.130">
    <property type="match status" value="1"/>
</dbReference>
<dbReference type="InterPro" id="IPR011946">
    <property type="entry name" value="Integrase_integron-type"/>
</dbReference>
<proteinExistence type="inferred from homology"/>
<dbReference type="Pfam" id="PF00589">
    <property type="entry name" value="Phage_integrase"/>
    <property type="match status" value="1"/>
</dbReference>
<feature type="domain" description="Tyr recombinase" evidence="6">
    <location>
        <begin position="105"/>
        <end position="318"/>
    </location>
</feature>
<dbReference type="InterPro" id="IPR013762">
    <property type="entry name" value="Integrase-like_cat_sf"/>
</dbReference>
<organism evidence="8 9">
    <name type="scientific">Longibacter salinarum</name>
    <dbReference type="NCBI Taxonomy" id="1850348"/>
    <lineage>
        <taxon>Bacteria</taxon>
        <taxon>Pseudomonadati</taxon>
        <taxon>Rhodothermota</taxon>
        <taxon>Rhodothermia</taxon>
        <taxon>Rhodothermales</taxon>
        <taxon>Salisaetaceae</taxon>
        <taxon>Longibacter</taxon>
    </lineage>
</organism>
<keyword evidence="3 5" id="KW-0238">DNA-binding</keyword>
<dbReference type="OrthoDB" id="9801717at2"/>
<evidence type="ECO:0000259" key="7">
    <source>
        <dbReference type="PROSITE" id="PS51900"/>
    </source>
</evidence>
<evidence type="ECO:0000313" key="8">
    <source>
        <dbReference type="EMBL" id="PEN14644.1"/>
    </source>
</evidence>
<dbReference type="PANTHER" id="PTHR30349">
    <property type="entry name" value="PHAGE INTEGRASE-RELATED"/>
    <property type="match status" value="1"/>
</dbReference>
<dbReference type="AlphaFoldDB" id="A0A2A8D177"/>
<evidence type="ECO:0000256" key="4">
    <source>
        <dbReference type="ARBA" id="ARBA00023172"/>
    </source>
</evidence>
<dbReference type="SUPFAM" id="SSF56349">
    <property type="entry name" value="DNA breaking-rejoining enzymes"/>
    <property type="match status" value="1"/>
</dbReference>
<evidence type="ECO:0000256" key="1">
    <source>
        <dbReference type="ARBA" id="ARBA00008857"/>
    </source>
</evidence>
<dbReference type="GO" id="GO:0006310">
    <property type="term" value="P:DNA recombination"/>
    <property type="evidence" value="ECO:0007669"/>
    <property type="project" value="UniProtKB-KW"/>
</dbReference>
<keyword evidence="2" id="KW-0229">DNA integration</keyword>
<feature type="domain" description="Core-binding (CB)" evidence="7">
    <location>
        <begin position="1"/>
        <end position="87"/>
    </location>
</feature>
<protein>
    <submittedName>
        <fullName evidence="8">Integrase</fullName>
    </submittedName>
</protein>
<dbReference type="GO" id="GO:0003677">
    <property type="term" value="F:DNA binding"/>
    <property type="evidence" value="ECO:0007669"/>
    <property type="project" value="UniProtKB-UniRule"/>
</dbReference>
<dbReference type="NCBIfam" id="TIGR02249">
    <property type="entry name" value="integrase_gron"/>
    <property type="match status" value="1"/>
</dbReference>
<evidence type="ECO:0000256" key="5">
    <source>
        <dbReference type="PROSITE-ProRule" id="PRU01248"/>
    </source>
</evidence>
<keyword evidence="4" id="KW-0233">DNA recombination</keyword>
<evidence type="ECO:0000256" key="3">
    <source>
        <dbReference type="ARBA" id="ARBA00023125"/>
    </source>
</evidence>
<dbReference type="GO" id="GO:0015074">
    <property type="term" value="P:DNA integration"/>
    <property type="evidence" value="ECO:0007669"/>
    <property type="project" value="UniProtKB-KW"/>
</dbReference>
<evidence type="ECO:0000256" key="2">
    <source>
        <dbReference type="ARBA" id="ARBA00022908"/>
    </source>
</evidence>
<keyword evidence="9" id="KW-1185">Reference proteome</keyword>
<dbReference type="PROSITE" id="PS51900">
    <property type="entry name" value="CB"/>
    <property type="match status" value="1"/>
</dbReference>
<dbReference type="InterPro" id="IPR002104">
    <property type="entry name" value="Integrase_catalytic"/>
</dbReference>
<name>A0A2A8D177_9BACT</name>
<reference evidence="8 9" key="1">
    <citation type="submission" date="2017-10" db="EMBL/GenBank/DDBJ databases">
        <title>Draft genome of Longibacter Salinarum.</title>
        <authorList>
            <person name="Goh K.M."/>
            <person name="Shamsir M.S."/>
            <person name="Lim S.W."/>
        </authorList>
    </citation>
    <scope>NUCLEOTIDE SEQUENCE [LARGE SCALE GENOMIC DNA]</scope>
    <source>
        <strain evidence="8 9">KCTC 52045</strain>
    </source>
</reference>
<gene>
    <name evidence="8" type="ORF">CRI94_06380</name>
</gene>
<dbReference type="InterPro" id="IPR010998">
    <property type="entry name" value="Integrase_recombinase_N"/>
</dbReference>
<comment type="caution">
    <text evidence="8">The sequence shown here is derived from an EMBL/GenBank/DDBJ whole genome shotgun (WGS) entry which is preliminary data.</text>
</comment>
<dbReference type="InterPro" id="IPR050090">
    <property type="entry name" value="Tyrosine_recombinase_XerCD"/>
</dbReference>
<dbReference type="InterPro" id="IPR004107">
    <property type="entry name" value="Integrase_SAM-like_N"/>
</dbReference>
<comment type="similarity">
    <text evidence="1">Belongs to the 'phage' integrase family.</text>
</comment>
<dbReference type="Gene3D" id="1.10.443.10">
    <property type="entry name" value="Intergrase catalytic core"/>
    <property type="match status" value="1"/>
</dbReference>
<sequence length="323" mass="37601">MPSDRSPKLLDRVRSICRRRAYSLHTERAYVRWIRRYVLFHDTTHPRHLTAPDVRDYLSYLARERHVAASTQNQALNALVFLYKNVLHKPIGDLKAIERARRPKRLPTVLSRDEVRALFKEMSGVNRRVSFLLYGSGLRVSEALRLRVKDLDMQNKRLIVRSGKGKKDRVALLPERLIPDIGQQLETARRVYERDRCAGDPPVSLPTALDRKYRAASRSWIWFYLFPSTRTTQHPRSGVECRHHRSPSTVRKTIKRACARARISKRVTCHTLRHSFATHLIEDGYDVRTVQKLLGHSDLRTTMQYVHVANRVPHGVKSPIDNL</sequence>
<dbReference type="RefSeq" id="WP_098074817.1">
    <property type="nucleotide sequence ID" value="NZ_PDEQ01000002.1"/>
</dbReference>